<accession>A0ABN9A1T6</accession>
<keyword evidence="3" id="KW-1185">Reference proteome</keyword>
<evidence type="ECO:0000313" key="2">
    <source>
        <dbReference type="EMBL" id="CAI9177914.1"/>
    </source>
</evidence>
<protein>
    <submittedName>
        <fullName evidence="2">Uncharacterized protein</fullName>
    </submittedName>
</protein>
<reference evidence="2" key="1">
    <citation type="submission" date="2023-04" db="EMBL/GenBank/DDBJ databases">
        <authorList>
            <consortium name="ELIXIR-Norway"/>
        </authorList>
    </citation>
    <scope>NUCLEOTIDE SEQUENCE [LARGE SCALE GENOMIC DNA]</scope>
</reference>
<feature type="compositionally biased region" description="Basic and acidic residues" evidence="1">
    <location>
        <begin position="14"/>
        <end position="40"/>
    </location>
</feature>
<sequence length="229" mass="23280">MALALIKEATSESSQRRAGDAQGIRRKESLSVHLGRKEGSTEGGHGFPRDHGGCSGGGGPPSPSNSWPFKRTSSERETKAPPAGAGLAHAPCAGAGDQASAGQGAAGAGLPCGSPGWRAGGARPAPLALHAAVGPALFFWDSALTSPTLRGRPMGCGGRPLISMRLEPSTPAAPERRAVLGGGAGPRSDRKGRVRQWKATKLPAAPPRCIVSRARGPADLRPRACAQSQ</sequence>
<evidence type="ECO:0000256" key="1">
    <source>
        <dbReference type="SAM" id="MobiDB-lite"/>
    </source>
</evidence>
<evidence type="ECO:0000313" key="3">
    <source>
        <dbReference type="Proteomes" id="UP001176941"/>
    </source>
</evidence>
<feature type="region of interest" description="Disordered" evidence="1">
    <location>
        <begin position="1"/>
        <end position="108"/>
    </location>
</feature>
<feature type="region of interest" description="Disordered" evidence="1">
    <location>
        <begin position="169"/>
        <end position="229"/>
    </location>
</feature>
<name>A0ABN9A1T6_RANTA</name>
<gene>
    <name evidence="2" type="ORF">MRATA1EN1_LOCUS26876</name>
</gene>
<dbReference type="EMBL" id="OX459943">
    <property type="protein sequence ID" value="CAI9177914.1"/>
    <property type="molecule type" value="Genomic_DNA"/>
</dbReference>
<proteinExistence type="predicted"/>
<organism evidence="2 3">
    <name type="scientific">Rangifer tarandus platyrhynchus</name>
    <name type="common">Svalbard reindeer</name>
    <dbReference type="NCBI Taxonomy" id="3082113"/>
    <lineage>
        <taxon>Eukaryota</taxon>
        <taxon>Metazoa</taxon>
        <taxon>Chordata</taxon>
        <taxon>Craniata</taxon>
        <taxon>Vertebrata</taxon>
        <taxon>Euteleostomi</taxon>
        <taxon>Mammalia</taxon>
        <taxon>Eutheria</taxon>
        <taxon>Laurasiatheria</taxon>
        <taxon>Artiodactyla</taxon>
        <taxon>Ruminantia</taxon>
        <taxon>Pecora</taxon>
        <taxon>Cervidae</taxon>
        <taxon>Odocoileinae</taxon>
        <taxon>Rangifer</taxon>
    </lineage>
</organism>
<dbReference type="Proteomes" id="UP001176941">
    <property type="component" value="Chromosome 7"/>
</dbReference>
<feature type="compositionally biased region" description="Low complexity" evidence="1">
    <location>
        <begin position="80"/>
        <end position="103"/>
    </location>
</feature>